<protein>
    <submittedName>
        <fullName evidence="2">Protein TolA</fullName>
    </submittedName>
</protein>
<dbReference type="NCBIfam" id="TIGR02794">
    <property type="entry name" value="tolA_full"/>
    <property type="match status" value="2"/>
</dbReference>
<dbReference type="AlphaFoldDB" id="A0A244CRN9"/>
<keyword evidence="3" id="KW-1185">Reference proteome</keyword>
<dbReference type="Pfam" id="PF06519">
    <property type="entry name" value="TolA"/>
    <property type="match status" value="1"/>
</dbReference>
<feature type="compositionally biased region" description="Basic and acidic residues" evidence="1">
    <location>
        <begin position="73"/>
        <end position="152"/>
    </location>
</feature>
<feature type="compositionally biased region" description="Basic and acidic residues" evidence="1">
    <location>
        <begin position="160"/>
        <end position="192"/>
    </location>
</feature>
<organism evidence="2 3">
    <name type="scientific">Pseudoalteromonas ulvae</name>
    <dbReference type="NCBI Taxonomy" id="107327"/>
    <lineage>
        <taxon>Bacteria</taxon>
        <taxon>Pseudomonadati</taxon>
        <taxon>Pseudomonadota</taxon>
        <taxon>Gammaproteobacteria</taxon>
        <taxon>Alteromonadales</taxon>
        <taxon>Pseudoalteromonadaceae</taxon>
        <taxon>Pseudoalteromonas</taxon>
    </lineage>
</organism>
<dbReference type="GO" id="GO:0016020">
    <property type="term" value="C:membrane"/>
    <property type="evidence" value="ECO:0007669"/>
    <property type="project" value="InterPro"/>
</dbReference>
<evidence type="ECO:0000313" key="3">
    <source>
        <dbReference type="Proteomes" id="UP000194841"/>
    </source>
</evidence>
<gene>
    <name evidence="2" type="ORF">B1199_07930</name>
</gene>
<dbReference type="EMBL" id="MWPV01000002">
    <property type="protein sequence ID" value="OUL58264.1"/>
    <property type="molecule type" value="Genomic_DNA"/>
</dbReference>
<evidence type="ECO:0000256" key="1">
    <source>
        <dbReference type="SAM" id="MobiDB-lite"/>
    </source>
</evidence>
<dbReference type="InterPro" id="IPR014161">
    <property type="entry name" value="Tol-Pal_TolA"/>
</dbReference>
<dbReference type="GO" id="GO:0043213">
    <property type="term" value="P:bacteriocin transport"/>
    <property type="evidence" value="ECO:0007669"/>
    <property type="project" value="InterPro"/>
</dbReference>
<dbReference type="Gene3D" id="3.30.1150.10">
    <property type="match status" value="1"/>
</dbReference>
<proteinExistence type="predicted"/>
<dbReference type="Proteomes" id="UP000194841">
    <property type="component" value="Unassembled WGS sequence"/>
</dbReference>
<dbReference type="SUPFAM" id="SSF74653">
    <property type="entry name" value="TolA/TonB C-terminal domain"/>
    <property type="match status" value="1"/>
</dbReference>
<feature type="region of interest" description="Disordered" evidence="1">
    <location>
        <begin position="73"/>
        <end position="195"/>
    </location>
</feature>
<dbReference type="RefSeq" id="WP_086743572.1">
    <property type="nucleotide sequence ID" value="NZ_MWPV01000002.1"/>
</dbReference>
<name>A0A244CRN9_PSEDV</name>
<comment type="caution">
    <text evidence="2">The sequence shown here is derived from an EMBL/GenBank/DDBJ whole genome shotgun (WGS) entry which is preliminary data.</text>
</comment>
<sequence length="311" mass="35328">MVFKEVLPSLAKSSVLHVAIVVVLVLSASFPAPEPRVLEVQLNSPVTPDNKQAVEAISVDQQAVAKRIEELKNKDAEQKRQEQKRISDLEKRASDAKKQREAEARRIKKLEQQRKQKELEKQKADKAAADAKKKQQSEQRKAKEAEEAKKQSEQAAKNALAERRKQEEALKKAEAERVAKEQAAKAEAERKRLQAQQEQMMQEQLAQEQAARNRARQHQVLTEVEKYQAMIQARIQQNLLQDEKMKGKQCKVNIRLASSGFVTKVESLGGDKLVCEAVIRAIRMADTLPVSKDKDVFEQLKNINLTFKPEL</sequence>
<dbReference type="OrthoDB" id="6194496at2"/>
<dbReference type="GO" id="GO:0019534">
    <property type="term" value="F:toxin transmembrane transporter activity"/>
    <property type="evidence" value="ECO:0007669"/>
    <property type="project" value="InterPro"/>
</dbReference>
<evidence type="ECO:0000313" key="2">
    <source>
        <dbReference type="EMBL" id="OUL58264.1"/>
    </source>
</evidence>
<reference evidence="2 3" key="1">
    <citation type="submission" date="2017-02" db="EMBL/GenBank/DDBJ databases">
        <title>Pseudoalteromonas ulvae TC14 Genome.</title>
        <authorList>
            <person name="Molmeret M."/>
        </authorList>
    </citation>
    <scope>NUCLEOTIDE SEQUENCE [LARGE SCALE GENOMIC DNA]</scope>
    <source>
        <strain evidence="2">TC14</strain>
    </source>
</reference>
<accession>A0A244CRN9</accession>